<accession>A0ABX3J552</accession>
<protein>
    <submittedName>
        <fullName evidence="2">Uncharacterized protein</fullName>
    </submittedName>
</protein>
<keyword evidence="3" id="KW-1185">Reference proteome</keyword>
<gene>
    <name evidence="2" type="ORF">B0293_32115</name>
</gene>
<dbReference type="EMBL" id="MUXN01000024">
    <property type="protein sequence ID" value="OOC02785.1"/>
    <property type="molecule type" value="Genomic_DNA"/>
</dbReference>
<organism evidence="2 3">
    <name type="scientific">Amycolatopsis azurea DSM 43854</name>
    <dbReference type="NCBI Taxonomy" id="1238180"/>
    <lineage>
        <taxon>Bacteria</taxon>
        <taxon>Bacillati</taxon>
        <taxon>Actinomycetota</taxon>
        <taxon>Actinomycetes</taxon>
        <taxon>Pseudonocardiales</taxon>
        <taxon>Pseudonocardiaceae</taxon>
        <taxon>Amycolatopsis</taxon>
    </lineage>
</organism>
<evidence type="ECO:0000313" key="2">
    <source>
        <dbReference type="EMBL" id="OOC02785.1"/>
    </source>
</evidence>
<reference evidence="2 3" key="1">
    <citation type="submission" date="2017-02" db="EMBL/GenBank/DDBJ databases">
        <title>Amycolatopsis azurea DSM 43854 draft genome.</title>
        <authorList>
            <person name="Mayilraj S."/>
        </authorList>
    </citation>
    <scope>NUCLEOTIDE SEQUENCE [LARGE SCALE GENOMIC DNA]</scope>
    <source>
        <strain evidence="2 3">DSM 43854</strain>
    </source>
</reference>
<evidence type="ECO:0000256" key="1">
    <source>
        <dbReference type="SAM" id="MobiDB-lite"/>
    </source>
</evidence>
<name>A0ABX3J552_9PSEU</name>
<evidence type="ECO:0000313" key="3">
    <source>
        <dbReference type="Proteomes" id="UP000188551"/>
    </source>
</evidence>
<sequence>MVEKAQGILRSELACETGPALNGAAGPDRQQITRSNWISHTTAKSRPSGSGAECGRPQIHRDRLEPISAPPRVSTVGDVH</sequence>
<feature type="compositionally biased region" description="Polar residues" evidence="1">
    <location>
        <begin position="38"/>
        <end position="48"/>
    </location>
</feature>
<proteinExistence type="predicted"/>
<feature type="region of interest" description="Disordered" evidence="1">
    <location>
        <begin position="38"/>
        <end position="80"/>
    </location>
</feature>
<dbReference type="Proteomes" id="UP000188551">
    <property type="component" value="Unassembled WGS sequence"/>
</dbReference>
<comment type="caution">
    <text evidence="2">The sequence shown here is derived from an EMBL/GenBank/DDBJ whole genome shotgun (WGS) entry which is preliminary data.</text>
</comment>